<dbReference type="InterPro" id="IPR045187">
    <property type="entry name" value="CcO_II"/>
</dbReference>
<proteinExistence type="inferred from homology"/>
<evidence type="ECO:0000256" key="13">
    <source>
        <dbReference type="ARBA" id="ARBA00024688"/>
    </source>
</evidence>
<dbReference type="GO" id="GO:0016491">
    <property type="term" value="F:oxidoreductase activity"/>
    <property type="evidence" value="ECO:0007669"/>
    <property type="project" value="InterPro"/>
</dbReference>
<feature type="transmembrane region" description="Helical" evidence="17">
    <location>
        <begin position="116"/>
        <end position="136"/>
    </location>
</feature>
<evidence type="ECO:0000256" key="2">
    <source>
        <dbReference type="ARBA" id="ARBA00007866"/>
    </source>
</evidence>
<dbReference type="PROSITE" id="PS50857">
    <property type="entry name" value="COX2_CUA"/>
    <property type="match status" value="1"/>
</dbReference>
<dbReference type="AlphaFoldDB" id="A0A1I5XYB7"/>
<dbReference type="Gene3D" id="1.10.287.90">
    <property type="match status" value="1"/>
</dbReference>
<keyword evidence="6 17" id="KW-0812">Transmembrane</keyword>
<evidence type="ECO:0000256" key="4">
    <source>
        <dbReference type="ARBA" id="ARBA00022448"/>
    </source>
</evidence>
<keyword evidence="5" id="KW-0679">Respiratory chain</keyword>
<accession>A0A1I5XYB7</accession>
<keyword evidence="10 17" id="KW-1133">Transmembrane helix</keyword>
<dbReference type="Gene3D" id="2.60.40.420">
    <property type="entry name" value="Cupredoxins - blue copper proteins"/>
    <property type="match status" value="1"/>
</dbReference>
<dbReference type="SUPFAM" id="SSF49503">
    <property type="entry name" value="Cupredoxins"/>
    <property type="match status" value="1"/>
</dbReference>
<organism evidence="19 20">
    <name type="scientific">Amycolatopsis arida</name>
    <dbReference type="NCBI Taxonomy" id="587909"/>
    <lineage>
        <taxon>Bacteria</taxon>
        <taxon>Bacillati</taxon>
        <taxon>Actinomycetota</taxon>
        <taxon>Actinomycetes</taxon>
        <taxon>Pseudonocardiales</taxon>
        <taxon>Pseudonocardiaceae</taxon>
        <taxon>Amycolatopsis</taxon>
    </lineage>
</organism>
<dbReference type="InterPro" id="IPR008972">
    <property type="entry name" value="Cupredoxin"/>
</dbReference>
<dbReference type="Proteomes" id="UP000198727">
    <property type="component" value="Unassembled WGS sequence"/>
</dbReference>
<dbReference type="GO" id="GO:0042773">
    <property type="term" value="P:ATP synthesis coupled electron transport"/>
    <property type="evidence" value="ECO:0007669"/>
    <property type="project" value="TreeGrafter"/>
</dbReference>
<evidence type="ECO:0000256" key="6">
    <source>
        <dbReference type="ARBA" id="ARBA00022692"/>
    </source>
</evidence>
<evidence type="ECO:0000256" key="7">
    <source>
        <dbReference type="ARBA" id="ARBA00022723"/>
    </source>
</evidence>
<comment type="subcellular location">
    <subcellularLocation>
        <location evidence="1">Membrane</location>
        <topology evidence="1">Multi-pass membrane protein</topology>
    </subcellularLocation>
</comment>
<dbReference type="EC" id="7.1.1.9" evidence="3"/>
<keyword evidence="8" id="KW-1278">Translocase</keyword>
<dbReference type="GO" id="GO:0004129">
    <property type="term" value="F:cytochrome-c oxidase activity"/>
    <property type="evidence" value="ECO:0007669"/>
    <property type="project" value="UniProtKB-EC"/>
</dbReference>
<evidence type="ECO:0000256" key="9">
    <source>
        <dbReference type="ARBA" id="ARBA00022982"/>
    </source>
</evidence>
<dbReference type="GO" id="GO:0016020">
    <property type="term" value="C:membrane"/>
    <property type="evidence" value="ECO:0007669"/>
    <property type="project" value="UniProtKB-SubCell"/>
</dbReference>
<evidence type="ECO:0000256" key="8">
    <source>
        <dbReference type="ARBA" id="ARBA00022967"/>
    </source>
</evidence>
<evidence type="ECO:0000313" key="19">
    <source>
        <dbReference type="EMBL" id="SFQ36982.1"/>
    </source>
</evidence>
<evidence type="ECO:0000256" key="5">
    <source>
        <dbReference type="ARBA" id="ARBA00022660"/>
    </source>
</evidence>
<dbReference type="EMBL" id="FOWW01000006">
    <property type="protein sequence ID" value="SFQ36982.1"/>
    <property type="molecule type" value="Genomic_DNA"/>
</dbReference>
<dbReference type="InterPro" id="IPR001505">
    <property type="entry name" value="Copper_CuA"/>
</dbReference>
<dbReference type="InterPro" id="IPR014222">
    <property type="entry name" value="Cyt_c_oxidase_su2"/>
</dbReference>
<protein>
    <recommendedName>
        <fullName evidence="3">cytochrome-c oxidase</fullName>
        <ecNumber evidence="3">7.1.1.9</ecNumber>
    </recommendedName>
    <alternativeName>
        <fullName evidence="14">Cytochrome aa3 subunit 2</fullName>
    </alternativeName>
</protein>
<evidence type="ECO:0000259" key="18">
    <source>
        <dbReference type="PROSITE" id="PS50857"/>
    </source>
</evidence>
<evidence type="ECO:0000313" key="20">
    <source>
        <dbReference type="Proteomes" id="UP000198727"/>
    </source>
</evidence>
<dbReference type="SUPFAM" id="SSF81464">
    <property type="entry name" value="Cytochrome c oxidase subunit II-like, transmembrane region"/>
    <property type="match status" value="1"/>
</dbReference>
<feature type="transmembrane region" description="Helical" evidence="17">
    <location>
        <begin position="71"/>
        <end position="95"/>
    </location>
</feature>
<name>A0A1I5XYB7_9PSEU</name>
<keyword evidence="7" id="KW-0479">Metal-binding</keyword>
<reference evidence="20" key="1">
    <citation type="submission" date="2016-10" db="EMBL/GenBank/DDBJ databases">
        <authorList>
            <person name="Varghese N."/>
            <person name="Submissions S."/>
        </authorList>
    </citation>
    <scope>NUCLEOTIDE SEQUENCE [LARGE SCALE GENOMIC DNA]</scope>
    <source>
        <strain evidence="20">CGMCC 4.5579</strain>
    </source>
</reference>
<feature type="region of interest" description="Disordered" evidence="16">
    <location>
        <begin position="1"/>
        <end position="24"/>
    </location>
</feature>
<keyword evidence="11" id="KW-0186">Copper</keyword>
<evidence type="ECO:0000256" key="11">
    <source>
        <dbReference type="ARBA" id="ARBA00023008"/>
    </source>
</evidence>
<comment type="catalytic activity">
    <reaction evidence="15">
        <text>4 Fe(II)-[cytochrome c] + O2 + 8 H(+)(in) = 4 Fe(III)-[cytochrome c] + 2 H2O + 4 H(+)(out)</text>
        <dbReference type="Rhea" id="RHEA:11436"/>
        <dbReference type="Rhea" id="RHEA-COMP:10350"/>
        <dbReference type="Rhea" id="RHEA-COMP:14399"/>
        <dbReference type="ChEBI" id="CHEBI:15377"/>
        <dbReference type="ChEBI" id="CHEBI:15378"/>
        <dbReference type="ChEBI" id="CHEBI:15379"/>
        <dbReference type="ChEBI" id="CHEBI:29033"/>
        <dbReference type="ChEBI" id="CHEBI:29034"/>
        <dbReference type="EC" id="7.1.1.9"/>
    </reaction>
</comment>
<dbReference type="PANTHER" id="PTHR22888:SF9">
    <property type="entry name" value="CYTOCHROME C OXIDASE SUBUNIT 2"/>
    <property type="match status" value="1"/>
</dbReference>
<gene>
    <name evidence="19" type="ORF">SAMN05421810_106327</name>
</gene>
<feature type="domain" description="Cytochrome oxidase subunit II copper A binding" evidence="18">
    <location>
        <begin position="148"/>
        <end position="278"/>
    </location>
</feature>
<dbReference type="InterPro" id="IPR036257">
    <property type="entry name" value="Cyt_c_oxidase_su2_TM_sf"/>
</dbReference>
<sequence>MKRHGAGLSPTPRRGAAPDGGASRPARAGKVAALAGLVAILATGCSGEEILRFGWPEGVTPEAERMQALWTWSVIAALIVGVIVWGLIFWCVAFFRKKDGDGPDRLPRQFQYNLPLELFTVVLPVIIVCGLFFFTATTETKVLGKKDDPDVVVDVVAFQWNWEFVYPEEARTAEGQPISTVGSSTEIPLLVLPTQRTIQYNLRSTDVIHSFWVPEFNFKRDVFPHPEKNNQDNAFQNTIDREGSFVGRCAELCGTYHAVMNFEVRALSPDKYDRYIQLRTQINPATGRPNTAREALAAMQAEGCGELCAPSAVTTSPFNTDRTARTASG</sequence>
<keyword evidence="20" id="KW-1185">Reference proteome</keyword>
<evidence type="ECO:0000256" key="15">
    <source>
        <dbReference type="ARBA" id="ARBA00047816"/>
    </source>
</evidence>
<evidence type="ECO:0000256" key="10">
    <source>
        <dbReference type="ARBA" id="ARBA00022989"/>
    </source>
</evidence>
<evidence type="ECO:0000256" key="14">
    <source>
        <dbReference type="ARBA" id="ARBA00031399"/>
    </source>
</evidence>
<comment type="function">
    <text evidence="13">Subunits I and II form the functional core of the enzyme complex. Electrons originating in cytochrome c are transferred via heme a and Cu(A) to the binuclear center formed by heme a3 and Cu(B).</text>
</comment>
<evidence type="ECO:0000256" key="16">
    <source>
        <dbReference type="SAM" id="MobiDB-lite"/>
    </source>
</evidence>
<dbReference type="NCBIfam" id="TIGR02866">
    <property type="entry name" value="CoxB"/>
    <property type="match status" value="1"/>
</dbReference>
<evidence type="ECO:0000256" key="12">
    <source>
        <dbReference type="ARBA" id="ARBA00023136"/>
    </source>
</evidence>
<evidence type="ECO:0000256" key="17">
    <source>
        <dbReference type="SAM" id="Phobius"/>
    </source>
</evidence>
<dbReference type="InterPro" id="IPR002429">
    <property type="entry name" value="CcO_II-like_C"/>
</dbReference>
<dbReference type="PROSITE" id="PS00078">
    <property type="entry name" value="COX2"/>
    <property type="match status" value="1"/>
</dbReference>
<keyword evidence="12 17" id="KW-0472">Membrane</keyword>
<dbReference type="Pfam" id="PF00116">
    <property type="entry name" value="COX2"/>
    <property type="match status" value="1"/>
</dbReference>
<dbReference type="GO" id="GO:0005507">
    <property type="term" value="F:copper ion binding"/>
    <property type="evidence" value="ECO:0007669"/>
    <property type="project" value="InterPro"/>
</dbReference>
<keyword evidence="9" id="KW-0249">Electron transport</keyword>
<keyword evidence="4" id="KW-0813">Transport</keyword>
<evidence type="ECO:0000256" key="3">
    <source>
        <dbReference type="ARBA" id="ARBA00012949"/>
    </source>
</evidence>
<comment type="similarity">
    <text evidence="2">Belongs to the cytochrome c oxidase subunit 2 family.</text>
</comment>
<dbReference type="PANTHER" id="PTHR22888">
    <property type="entry name" value="CYTOCHROME C OXIDASE, SUBUNIT II"/>
    <property type="match status" value="1"/>
</dbReference>
<evidence type="ECO:0000256" key="1">
    <source>
        <dbReference type="ARBA" id="ARBA00004141"/>
    </source>
</evidence>
<dbReference type="STRING" id="587909.SAMN05421810_106327"/>